<name>A0A8T1TKB9_9STRA</name>
<gene>
    <name evidence="2" type="ORF">JG687_00019490</name>
</gene>
<protein>
    <submittedName>
        <fullName evidence="2">Uncharacterized protein</fullName>
    </submittedName>
</protein>
<feature type="chain" id="PRO_5035752758" evidence="1">
    <location>
        <begin position="23"/>
        <end position="81"/>
    </location>
</feature>
<dbReference type="Proteomes" id="UP000688947">
    <property type="component" value="Unassembled WGS sequence"/>
</dbReference>
<comment type="caution">
    <text evidence="2">The sequence shown here is derived from an EMBL/GenBank/DDBJ whole genome shotgun (WGS) entry which is preliminary data.</text>
</comment>
<evidence type="ECO:0000313" key="3">
    <source>
        <dbReference type="Proteomes" id="UP000688947"/>
    </source>
</evidence>
<sequence length="81" mass="8979">MWTVKSPHRFLTLVMFALLALAATTMTASPIKQTGPTQRRLATSLADAPSLRLQFTLKRTSMNVYGQSQFYVFANPVVSSD</sequence>
<organism evidence="2 3">
    <name type="scientific">Phytophthora cactorum</name>
    <dbReference type="NCBI Taxonomy" id="29920"/>
    <lineage>
        <taxon>Eukaryota</taxon>
        <taxon>Sar</taxon>
        <taxon>Stramenopiles</taxon>
        <taxon>Oomycota</taxon>
        <taxon>Peronosporomycetes</taxon>
        <taxon>Peronosporales</taxon>
        <taxon>Peronosporaceae</taxon>
        <taxon>Phytophthora</taxon>
    </lineage>
</organism>
<reference evidence="2" key="1">
    <citation type="submission" date="2021-01" db="EMBL/GenBank/DDBJ databases">
        <title>Phytophthora aleatoria, a newly-described species from Pinus radiata is distinct from Phytophthora cactorum isolates based on comparative genomics.</title>
        <authorList>
            <person name="Mcdougal R."/>
            <person name="Panda P."/>
            <person name="Williams N."/>
            <person name="Studholme D.J."/>
        </authorList>
    </citation>
    <scope>NUCLEOTIDE SEQUENCE</scope>
    <source>
        <strain evidence="2">NZFS 3830</strain>
    </source>
</reference>
<proteinExistence type="predicted"/>
<dbReference type="AlphaFoldDB" id="A0A8T1TKB9"/>
<evidence type="ECO:0000256" key="1">
    <source>
        <dbReference type="SAM" id="SignalP"/>
    </source>
</evidence>
<keyword evidence="1" id="KW-0732">Signal</keyword>
<feature type="signal peptide" evidence="1">
    <location>
        <begin position="1"/>
        <end position="22"/>
    </location>
</feature>
<dbReference type="OrthoDB" id="124148at2759"/>
<accession>A0A8T1TKB9</accession>
<dbReference type="EMBL" id="JAENGZ010003360">
    <property type="protein sequence ID" value="KAG6941708.1"/>
    <property type="molecule type" value="Genomic_DNA"/>
</dbReference>
<dbReference type="VEuPathDB" id="FungiDB:PC110_g22899"/>
<feature type="non-terminal residue" evidence="2">
    <location>
        <position position="81"/>
    </location>
</feature>
<evidence type="ECO:0000313" key="2">
    <source>
        <dbReference type="EMBL" id="KAG6941708.1"/>
    </source>
</evidence>